<dbReference type="SUPFAM" id="SSF54928">
    <property type="entry name" value="RNA-binding domain, RBD"/>
    <property type="match status" value="1"/>
</dbReference>
<dbReference type="Pfam" id="PF00076">
    <property type="entry name" value="RRM_1"/>
    <property type="match status" value="1"/>
</dbReference>
<protein>
    <recommendedName>
        <fullName evidence="5">RRM domain-containing protein</fullName>
    </recommendedName>
</protein>
<dbReference type="PANTHER" id="PTHR13948">
    <property type="entry name" value="RNA-BINDING PROTEIN"/>
    <property type="match status" value="1"/>
</dbReference>
<dbReference type="GO" id="GO:0003723">
    <property type="term" value="F:RNA binding"/>
    <property type="evidence" value="ECO:0007669"/>
    <property type="project" value="UniProtKB-UniRule"/>
</dbReference>
<dbReference type="GO" id="GO:0005634">
    <property type="term" value="C:nucleus"/>
    <property type="evidence" value="ECO:0007669"/>
    <property type="project" value="UniProtKB-SubCell"/>
</dbReference>
<dbReference type="GO" id="GO:0000398">
    <property type="term" value="P:mRNA splicing, via spliceosome"/>
    <property type="evidence" value="ECO:0007669"/>
    <property type="project" value="TreeGrafter"/>
</dbReference>
<evidence type="ECO:0000256" key="2">
    <source>
        <dbReference type="ARBA" id="ARBA00023242"/>
    </source>
</evidence>
<accession>A0A6A3AXT5</accession>
<dbReference type="PANTHER" id="PTHR13948:SF3">
    <property type="entry name" value="FI21118P1"/>
    <property type="match status" value="1"/>
</dbReference>
<dbReference type="EMBL" id="VEPZ02000937">
    <property type="protein sequence ID" value="KAE8709331.1"/>
    <property type="molecule type" value="Genomic_DNA"/>
</dbReference>
<dbReference type="Gene3D" id="3.30.70.330">
    <property type="match status" value="1"/>
</dbReference>
<comment type="subcellular location">
    <subcellularLocation>
        <location evidence="1">Nucleus</location>
    </subcellularLocation>
</comment>
<feature type="domain" description="RRM" evidence="5">
    <location>
        <begin position="210"/>
        <end position="289"/>
    </location>
</feature>
<dbReference type="PROSITE" id="PS50102">
    <property type="entry name" value="RRM"/>
    <property type="match status" value="1"/>
</dbReference>
<evidence type="ECO:0000256" key="1">
    <source>
        <dbReference type="ARBA" id="ARBA00004123"/>
    </source>
</evidence>
<dbReference type="AlphaFoldDB" id="A0A6A3AXT5"/>
<reference evidence="6" key="1">
    <citation type="submission" date="2019-09" db="EMBL/GenBank/DDBJ databases">
        <title>Draft genome information of white flower Hibiscus syriacus.</title>
        <authorList>
            <person name="Kim Y.-M."/>
        </authorList>
    </citation>
    <scope>NUCLEOTIDE SEQUENCE [LARGE SCALE GENOMIC DNA]</scope>
    <source>
        <strain evidence="6">YM2019G1</strain>
    </source>
</reference>
<comment type="caution">
    <text evidence="6">The sequence shown here is derived from an EMBL/GenBank/DDBJ whole genome shotgun (WGS) entry which is preliminary data.</text>
</comment>
<gene>
    <name evidence="6" type="ORF">F3Y22_tig00110332pilonHSYRG01330</name>
</gene>
<evidence type="ECO:0000259" key="5">
    <source>
        <dbReference type="PROSITE" id="PS50102"/>
    </source>
</evidence>
<dbReference type="InterPro" id="IPR000504">
    <property type="entry name" value="RRM_dom"/>
</dbReference>
<organism evidence="6 7">
    <name type="scientific">Hibiscus syriacus</name>
    <name type="common">Rose of Sharon</name>
    <dbReference type="NCBI Taxonomy" id="106335"/>
    <lineage>
        <taxon>Eukaryota</taxon>
        <taxon>Viridiplantae</taxon>
        <taxon>Streptophyta</taxon>
        <taxon>Embryophyta</taxon>
        <taxon>Tracheophyta</taxon>
        <taxon>Spermatophyta</taxon>
        <taxon>Magnoliopsida</taxon>
        <taxon>eudicotyledons</taxon>
        <taxon>Gunneridae</taxon>
        <taxon>Pentapetalae</taxon>
        <taxon>rosids</taxon>
        <taxon>malvids</taxon>
        <taxon>Malvales</taxon>
        <taxon>Malvaceae</taxon>
        <taxon>Malvoideae</taxon>
        <taxon>Hibiscus</taxon>
    </lineage>
</organism>
<evidence type="ECO:0000256" key="4">
    <source>
        <dbReference type="SAM" id="MobiDB-lite"/>
    </source>
</evidence>
<feature type="compositionally biased region" description="Basic and acidic residues" evidence="4">
    <location>
        <begin position="87"/>
        <end position="97"/>
    </location>
</feature>
<dbReference type="Proteomes" id="UP000436088">
    <property type="component" value="Unassembled WGS sequence"/>
</dbReference>
<proteinExistence type="predicted"/>
<keyword evidence="3" id="KW-0694">RNA-binding</keyword>
<dbReference type="SMART" id="SM00360">
    <property type="entry name" value="RRM"/>
    <property type="match status" value="1"/>
</dbReference>
<sequence length="477" mass="54204">MCIDKLYGFGIILSFPSSLFNPQALEGFPAVLDQSYRVSYDERRYLVERYSRDNVYFRGSYHIDFLERENQSAPPAASGIWSQSRRTTYEEEYPHNRDSRRHQKPYADSYSDMDTFRDHEITQFQDFDKFRDGYHGVDNFRNHEFDRSSKFGGRERDSSYDDYDYRPRISHQSRDTTTVRGIMNMADIVMILIMKEAVRERAIGGSAPSTTIVVKGLSQKTTEEDLYQILAEWGPLCHVRVIKERHSGIFLGFAFIDFPSVGAASTMMERIGDDGLVDGRKFFFEYRNAFGRVSGGSDLWLKGVLLGLSPPRVEAFLWQLAHQKVAVKAELGEQRNATRVKSLIWKFIPGVVFWSIWKARNAMEDVLIGDPSLADGIQVHKSKDCQLTRWIPPPVDFLKMNVDGAVTLDGSDGGIGGILKDWNGCTLLNFSENVGQGPPPVVELKAIKRGIEVIYMVLGEFWKPSSDSLLLLLVAPA</sequence>
<dbReference type="InterPro" id="IPR012677">
    <property type="entry name" value="Nucleotide-bd_a/b_plait_sf"/>
</dbReference>
<name>A0A6A3AXT5_HIBSY</name>
<feature type="region of interest" description="Disordered" evidence="4">
    <location>
        <begin position="74"/>
        <end position="111"/>
    </location>
</feature>
<evidence type="ECO:0000256" key="3">
    <source>
        <dbReference type="PROSITE-ProRule" id="PRU00176"/>
    </source>
</evidence>
<keyword evidence="2" id="KW-0539">Nucleus</keyword>
<dbReference type="InterPro" id="IPR035979">
    <property type="entry name" value="RBD_domain_sf"/>
</dbReference>
<keyword evidence="7" id="KW-1185">Reference proteome</keyword>
<evidence type="ECO:0000313" key="7">
    <source>
        <dbReference type="Proteomes" id="UP000436088"/>
    </source>
</evidence>
<evidence type="ECO:0000313" key="6">
    <source>
        <dbReference type="EMBL" id="KAE8709331.1"/>
    </source>
</evidence>